<gene>
    <name evidence="5" type="ORF">EJA10_12885</name>
</gene>
<dbReference type="OrthoDB" id="9804656at2"/>
<evidence type="ECO:0000256" key="1">
    <source>
        <dbReference type="ARBA" id="ARBA00006484"/>
    </source>
</evidence>
<reference evidence="6" key="1">
    <citation type="submission" date="2018-12" db="EMBL/GenBank/DDBJ databases">
        <title>Bacillus chawlae sp. nov., Bacillus glennii sp. nov., and Bacillus saganii sp. nov. Isolated from the Vehicle Assembly Building at Kennedy Space Center where the Viking Spacecraft were Assembled.</title>
        <authorList>
            <person name="Seuylemezian A."/>
            <person name="Vaishampayan P."/>
        </authorList>
    </citation>
    <scope>NUCLEOTIDE SEQUENCE [LARGE SCALE GENOMIC DNA]</scope>
    <source>
        <strain evidence="6">DSM 13966</strain>
    </source>
</reference>
<dbReference type="AlphaFoldDB" id="A0A427TQS5"/>
<dbReference type="InterPro" id="IPR051935">
    <property type="entry name" value="HSDL2"/>
</dbReference>
<comment type="caution">
    <text evidence="5">The sequence shown here is derived from an EMBL/GenBank/DDBJ whole genome shotgun (WGS) entry which is preliminary data.</text>
</comment>
<evidence type="ECO:0000256" key="2">
    <source>
        <dbReference type="ARBA" id="ARBA00022857"/>
    </source>
</evidence>
<dbReference type="InterPro" id="IPR003033">
    <property type="entry name" value="SCP2_sterol-bd_dom"/>
</dbReference>
<dbReference type="PANTHER" id="PTHR42808:SF3">
    <property type="entry name" value="HYDROXYSTEROID DEHYDROGENASE-LIKE PROTEIN 2"/>
    <property type="match status" value="1"/>
</dbReference>
<evidence type="ECO:0000313" key="6">
    <source>
        <dbReference type="Proteomes" id="UP000279911"/>
    </source>
</evidence>
<evidence type="ECO:0000313" key="5">
    <source>
        <dbReference type="EMBL" id="RSD26753.1"/>
    </source>
</evidence>
<evidence type="ECO:0000259" key="4">
    <source>
        <dbReference type="Pfam" id="PF02036"/>
    </source>
</evidence>
<dbReference type="InterPro" id="IPR036527">
    <property type="entry name" value="SCP2_sterol-bd_dom_sf"/>
</dbReference>
<keyword evidence="2" id="KW-0521">NADP</keyword>
<dbReference type="Pfam" id="PF02036">
    <property type="entry name" value="SCP2"/>
    <property type="match status" value="1"/>
</dbReference>
<evidence type="ECO:0000256" key="3">
    <source>
        <dbReference type="ARBA" id="ARBA00023002"/>
    </source>
</evidence>
<dbReference type="PANTHER" id="PTHR42808">
    <property type="entry name" value="HYDROXYSTEROID DEHYDROGENASE-LIKE PROTEIN 2"/>
    <property type="match status" value="1"/>
</dbReference>
<sequence length="121" mass="13417">MSQVLENKSIREVWQEIEKVMTEKPEPIQGMNVVYQYEITGDDSGTFQLQINDGIARVIEGTEAEPNCTLKLTDKNFKKMIMGKLNGTAAFMTGKLKIQGSMGLALKLEGILNEYNLSGTA</sequence>
<accession>A0A427TQS5</accession>
<dbReference type="EMBL" id="RSFW01000014">
    <property type="protein sequence ID" value="RSD26753.1"/>
    <property type="molecule type" value="Genomic_DNA"/>
</dbReference>
<keyword evidence="3" id="KW-0560">Oxidoreductase</keyword>
<dbReference type="GO" id="GO:0016491">
    <property type="term" value="F:oxidoreductase activity"/>
    <property type="evidence" value="ECO:0007669"/>
    <property type="project" value="UniProtKB-KW"/>
</dbReference>
<name>A0A427TQS5_9BACI</name>
<dbReference type="Gene3D" id="3.30.1050.10">
    <property type="entry name" value="SCP2 sterol-binding domain"/>
    <property type="match status" value="1"/>
</dbReference>
<dbReference type="SUPFAM" id="SSF55718">
    <property type="entry name" value="SCP-like"/>
    <property type="match status" value="1"/>
</dbReference>
<proteinExistence type="inferred from homology"/>
<dbReference type="Proteomes" id="UP000279911">
    <property type="component" value="Unassembled WGS sequence"/>
</dbReference>
<comment type="similarity">
    <text evidence="1">Belongs to the short-chain dehydrogenases/reductases (SDR) family.</text>
</comment>
<feature type="domain" description="SCP2" evidence="4">
    <location>
        <begin position="22"/>
        <end position="112"/>
    </location>
</feature>
<organism evidence="5 6">
    <name type="scientific">Mesobacillus subterraneus</name>
    <dbReference type="NCBI Taxonomy" id="285983"/>
    <lineage>
        <taxon>Bacteria</taxon>
        <taxon>Bacillati</taxon>
        <taxon>Bacillota</taxon>
        <taxon>Bacilli</taxon>
        <taxon>Bacillales</taxon>
        <taxon>Bacillaceae</taxon>
        <taxon>Mesobacillus</taxon>
    </lineage>
</organism>
<protein>
    <submittedName>
        <fullName evidence="5">Sterol-binding protein</fullName>
    </submittedName>
</protein>